<sequence length="169" mass="18794">MLRDAAGALRELQHAAQAVQRGRALADVHQVPPAAAAEEALHLPVTNTRTRPWPRLVCPLARYGLRLREKRRGRKEAEEATFPQRRTRRRQGAPQPQQQEEKPKQKTRSRRTAAAGRADDGVGGAGHRRGRKEGWWEATPPSEAHAAYISLTAATGDAPRDVARKCPRE</sequence>
<dbReference type="EMBL" id="MKKU01001301">
    <property type="protein sequence ID" value="RNE96212.1"/>
    <property type="molecule type" value="Genomic_DNA"/>
</dbReference>
<dbReference type="GeneID" id="40323396"/>
<dbReference type="Proteomes" id="UP000284403">
    <property type="component" value="Unassembled WGS sequence"/>
</dbReference>
<evidence type="ECO:0000313" key="3">
    <source>
        <dbReference type="Proteomes" id="UP000284403"/>
    </source>
</evidence>
<dbReference type="AlphaFoldDB" id="A0A422MSL7"/>
<reference evidence="2 3" key="1">
    <citation type="journal article" date="2018" name="BMC Genomics">
        <title>Genomic comparison of Trypanosoma conorhini and Trypanosoma rangeli to Trypanosoma cruzi strains of high and low virulence.</title>
        <authorList>
            <person name="Bradwell K.R."/>
            <person name="Koparde V.N."/>
            <person name="Matveyev A.V."/>
            <person name="Serrano M.G."/>
            <person name="Alves J.M."/>
            <person name="Parikh H."/>
            <person name="Huang B."/>
            <person name="Lee V."/>
            <person name="Espinosa-Alvarez O."/>
            <person name="Ortiz P.A."/>
            <person name="Costa-Martins A.G."/>
            <person name="Teixeira M.M."/>
            <person name="Buck G.A."/>
        </authorList>
    </citation>
    <scope>NUCLEOTIDE SEQUENCE [LARGE SCALE GENOMIC DNA]</scope>
    <source>
        <strain evidence="2 3">025E</strain>
    </source>
</reference>
<feature type="region of interest" description="Disordered" evidence="1">
    <location>
        <begin position="67"/>
        <end position="141"/>
    </location>
</feature>
<dbReference type="OrthoDB" id="10597424at2759"/>
<comment type="caution">
    <text evidence="2">The sequence shown here is derived from an EMBL/GenBank/DDBJ whole genome shotgun (WGS) entry which is preliminary data.</text>
</comment>
<evidence type="ECO:0000313" key="2">
    <source>
        <dbReference type="EMBL" id="RNE96212.1"/>
    </source>
</evidence>
<evidence type="ECO:0000256" key="1">
    <source>
        <dbReference type="SAM" id="MobiDB-lite"/>
    </source>
</evidence>
<organism evidence="2 3">
    <name type="scientific">Trypanosoma conorhini</name>
    <dbReference type="NCBI Taxonomy" id="83891"/>
    <lineage>
        <taxon>Eukaryota</taxon>
        <taxon>Discoba</taxon>
        <taxon>Euglenozoa</taxon>
        <taxon>Kinetoplastea</taxon>
        <taxon>Metakinetoplastina</taxon>
        <taxon>Trypanosomatida</taxon>
        <taxon>Trypanosomatidae</taxon>
        <taxon>Trypanosoma</taxon>
    </lineage>
</organism>
<keyword evidence="3" id="KW-1185">Reference proteome</keyword>
<protein>
    <submittedName>
        <fullName evidence="2">Uncharacterized protein</fullName>
    </submittedName>
</protein>
<dbReference type="RefSeq" id="XP_029223281.1">
    <property type="nucleotide sequence ID" value="XM_029376592.1"/>
</dbReference>
<gene>
    <name evidence="2" type="ORF">Tco025E_09785</name>
</gene>
<accession>A0A422MSL7</accession>
<proteinExistence type="predicted"/>
<name>A0A422MSL7_9TRYP</name>